<keyword evidence="3" id="KW-1185">Reference proteome</keyword>
<proteinExistence type="predicted"/>
<protein>
    <recommendedName>
        <fullName evidence="4">Secreted protein</fullName>
    </recommendedName>
</protein>
<organism evidence="2 3">
    <name type="scientific">Pholiota conissans</name>
    <dbReference type="NCBI Taxonomy" id="109636"/>
    <lineage>
        <taxon>Eukaryota</taxon>
        <taxon>Fungi</taxon>
        <taxon>Dikarya</taxon>
        <taxon>Basidiomycota</taxon>
        <taxon>Agaricomycotina</taxon>
        <taxon>Agaricomycetes</taxon>
        <taxon>Agaricomycetidae</taxon>
        <taxon>Agaricales</taxon>
        <taxon>Agaricineae</taxon>
        <taxon>Strophariaceae</taxon>
        <taxon>Pholiota</taxon>
    </lineage>
</organism>
<reference evidence="2" key="1">
    <citation type="submission" date="2020-11" db="EMBL/GenBank/DDBJ databases">
        <authorList>
            <consortium name="DOE Joint Genome Institute"/>
            <person name="Ahrendt S."/>
            <person name="Riley R."/>
            <person name="Andreopoulos W."/>
            <person name="Labutti K."/>
            <person name="Pangilinan J."/>
            <person name="Ruiz-Duenas F.J."/>
            <person name="Barrasa J.M."/>
            <person name="Sanchez-Garcia M."/>
            <person name="Camarero S."/>
            <person name="Miyauchi S."/>
            <person name="Serrano A."/>
            <person name="Linde D."/>
            <person name="Babiker R."/>
            <person name="Drula E."/>
            <person name="Ayuso-Fernandez I."/>
            <person name="Pacheco R."/>
            <person name="Padilla G."/>
            <person name="Ferreira P."/>
            <person name="Barriuso J."/>
            <person name="Kellner H."/>
            <person name="Castanera R."/>
            <person name="Alfaro M."/>
            <person name="Ramirez L."/>
            <person name="Pisabarro A.G."/>
            <person name="Kuo A."/>
            <person name="Tritt A."/>
            <person name="Lipzen A."/>
            <person name="He G."/>
            <person name="Yan M."/>
            <person name="Ng V."/>
            <person name="Cullen D."/>
            <person name="Martin F."/>
            <person name="Rosso M.-N."/>
            <person name="Henrissat B."/>
            <person name="Hibbett D."/>
            <person name="Martinez A.T."/>
            <person name="Grigoriev I.V."/>
        </authorList>
    </citation>
    <scope>NUCLEOTIDE SEQUENCE</scope>
    <source>
        <strain evidence="2">CIRM-BRFM 674</strain>
    </source>
</reference>
<comment type="caution">
    <text evidence="2">The sequence shown here is derived from an EMBL/GenBank/DDBJ whole genome shotgun (WGS) entry which is preliminary data.</text>
</comment>
<keyword evidence="1" id="KW-0732">Signal</keyword>
<dbReference type="AlphaFoldDB" id="A0A9P5YWD2"/>
<evidence type="ECO:0000313" key="3">
    <source>
        <dbReference type="Proteomes" id="UP000807469"/>
    </source>
</evidence>
<gene>
    <name evidence="2" type="ORF">BDN70DRAFT_275067</name>
</gene>
<feature type="chain" id="PRO_5040261198" description="Secreted protein" evidence="1">
    <location>
        <begin position="20"/>
        <end position="74"/>
    </location>
</feature>
<dbReference type="EMBL" id="MU155347">
    <property type="protein sequence ID" value="KAF9475115.1"/>
    <property type="molecule type" value="Genomic_DNA"/>
</dbReference>
<evidence type="ECO:0000256" key="1">
    <source>
        <dbReference type="SAM" id="SignalP"/>
    </source>
</evidence>
<name>A0A9P5YWD2_9AGAR</name>
<sequence length="74" mass="8436">MRVPVRVLGLSFPLPLSLFCRFEFVQFPFCLSCAQVYIVHSVLQMKLPCNSIHANNLFVMASVRRIYALSDTAE</sequence>
<accession>A0A9P5YWD2</accession>
<evidence type="ECO:0000313" key="2">
    <source>
        <dbReference type="EMBL" id="KAF9475115.1"/>
    </source>
</evidence>
<evidence type="ECO:0008006" key="4">
    <source>
        <dbReference type="Google" id="ProtNLM"/>
    </source>
</evidence>
<dbReference type="Proteomes" id="UP000807469">
    <property type="component" value="Unassembled WGS sequence"/>
</dbReference>
<feature type="signal peptide" evidence="1">
    <location>
        <begin position="1"/>
        <end position="19"/>
    </location>
</feature>